<dbReference type="Gene3D" id="2.150.10.10">
    <property type="entry name" value="Serralysin-like metalloprotease, C-terminal"/>
    <property type="match status" value="1"/>
</dbReference>
<proteinExistence type="predicted"/>
<dbReference type="AlphaFoldDB" id="A0AB38H9P1"/>
<feature type="domain" description="Trimeric autotransporter adhesin YadA-like head" evidence="1">
    <location>
        <begin position="68"/>
        <end position="90"/>
    </location>
</feature>
<protein>
    <submittedName>
        <fullName evidence="2">Trimeric autotransporter adhesin</fullName>
    </submittedName>
</protein>
<evidence type="ECO:0000259" key="1">
    <source>
        <dbReference type="Pfam" id="PF05658"/>
    </source>
</evidence>
<feature type="domain" description="Trimeric autotransporter adhesin YadA-like head" evidence="1">
    <location>
        <begin position="24"/>
        <end position="40"/>
    </location>
</feature>
<gene>
    <name evidence="2" type="primary">caaA5</name>
    <name evidence="2" type="ORF">NCTC8540_01184</name>
</gene>
<evidence type="ECO:0000313" key="3">
    <source>
        <dbReference type="Proteomes" id="UP000254496"/>
    </source>
</evidence>
<dbReference type="EMBL" id="UGHJ01000001">
    <property type="protein sequence ID" value="STO68683.1"/>
    <property type="molecule type" value="Genomic_DNA"/>
</dbReference>
<evidence type="ECO:0000313" key="2">
    <source>
        <dbReference type="EMBL" id="STO68683.1"/>
    </source>
</evidence>
<dbReference type="InterPro" id="IPR011049">
    <property type="entry name" value="Serralysin-like_metalloprot_C"/>
</dbReference>
<dbReference type="InterPro" id="IPR008640">
    <property type="entry name" value="Adhesin_Head_dom"/>
</dbReference>
<comment type="caution">
    <text evidence="2">The sequence shown here is derived from an EMBL/GenBank/DDBJ whole genome shotgun (WGS) entry which is preliminary data.</text>
</comment>
<dbReference type="Proteomes" id="UP000254496">
    <property type="component" value="Unassembled WGS sequence"/>
</dbReference>
<accession>A0AB38H9P1</accession>
<dbReference type="GO" id="GO:0019867">
    <property type="term" value="C:outer membrane"/>
    <property type="evidence" value="ECO:0007669"/>
    <property type="project" value="InterPro"/>
</dbReference>
<reference evidence="2 3" key="1">
    <citation type="submission" date="2018-06" db="EMBL/GenBank/DDBJ databases">
        <authorList>
            <consortium name="Pathogen Informatics"/>
            <person name="Doyle S."/>
        </authorList>
    </citation>
    <scope>NUCLEOTIDE SEQUENCE [LARGE SCALE GENOMIC DNA]</scope>
    <source>
        <strain evidence="2 3">NCTC8540</strain>
    </source>
</reference>
<organism evidence="2 3">
    <name type="scientific">Canicola haemoglobinophilus</name>
    <dbReference type="NCBI Taxonomy" id="733"/>
    <lineage>
        <taxon>Bacteria</taxon>
        <taxon>Pseudomonadati</taxon>
        <taxon>Pseudomonadota</taxon>
        <taxon>Gammaproteobacteria</taxon>
        <taxon>Pasteurellales</taxon>
        <taxon>Pasteurellaceae</taxon>
        <taxon>Canicola</taxon>
    </lineage>
</organism>
<name>A0AB38H9P1_9PAST</name>
<dbReference type="Pfam" id="PF05658">
    <property type="entry name" value="YadA_head"/>
    <property type="match status" value="2"/>
</dbReference>
<sequence length="153" mass="15621">MARKNKKTLSKRSLRTNLRRDVKALGDRAKSSANSSIAIGLLANASGLTGHGHTIAIGVNATTASDAIDAIALGHNAFASSNYSISIGYGIKANEASVVIGNNGTGSFVQSGQTTTVAKGSVIIGDKAWVGDTVEKSKAGNGNEAEGNWTFNS</sequence>
<dbReference type="RefSeq" id="WP_115073010.1">
    <property type="nucleotide sequence ID" value="NZ_UGHE01000002.1"/>
</dbReference>
<dbReference type="SUPFAM" id="SSF101967">
    <property type="entry name" value="Adhesin YadA, collagen-binding domain"/>
    <property type="match status" value="1"/>
</dbReference>